<dbReference type="SUPFAM" id="SSF53795">
    <property type="entry name" value="PEP carboxykinase-like"/>
    <property type="match status" value="1"/>
</dbReference>
<dbReference type="InterPro" id="IPR027417">
    <property type="entry name" value="P-loop_NTPase"/>
</dbReference>
<sequence>MSVMEVYRYHAFGMQIESSFPLGGYLPGVGAADVIVREGSVPVTFPGPPGENSFVVERPGSFAYRIKEIASYLIQDGREVIVEKDERSVDHAFSSFFSGTCIGALLLQRGKLPIHGSALLIDGKGIIVTGQSGAGKSTVTASLNKLGYEFLADDIAALELEDTEGATIYPGFPIQRLWRDTATRIFGGVETFERIPGIRDKFNIPIPPEQFVTSNRKLHALFELLPADCAAVEVEELRGAEKITRVINNTYWYDLVNVMGLREWHFAQCARIANQIRVFRVRRPLHGFTTDEQIRGMLEALHK</sequence>
<organism evidence="1 2">
    <name type="scientific">Paenibacillus soyae</name>
    <dbReference type="NCBI Taxonomy" id="2969249"/>
    <lineage>
        <taxon>Bacteria</taxon>
        <taxon>Bacillati</taxon>
        <taxon>Bacillota</taxon>
        <taxon>Bacilli</taxon>
        <taxon>Bacillales</taxon>
        <taxon>Paenibacillaceae</taxon>
        <taxon>Paenibacillus</taxon>
    </lineage>
</organism>
<evidence type="ECO:0000313" key="2">
    <source>
        <dbReference type="Proteomes" id="UP001141950"/>
    </source>
</evidence>
<accession>A0A9X2MWX6</accession>
<name>A0A9X2MWX6_9BACL</name>
<dbReference type="Gene3D" id="3.40.50.300">
    <property type="entry name" value="P-loop containing nucleotide triphosphate hydrolases"/>
    <property type="match status" value="1"/>
</dbReference>
<dbReference type="RefSeq" id="WP_257451857.1">
    <property type="nucleotide sequence ID" value="NZ_JANIPJ010000026.1"/>
</dbReference>
<evidence type="ECO:0000313" key="1">
    <source>
        <dbReference type="EMBL" id="MCR2807408.1"/>
    </source>
</evidence>
<reference evidence="1" key="1">
    <citation type="submission" date="2022-08" db="EMBL/GenBank/DDBJ databases">
        <title>The genomic sequence of strain Paenibacillus sp. SCIV0701.</title>
        <authorList>
            <person name="Zhao H."/>
        </authorList>
    </citation>
    <scope>NUCLEOTIDE SEQUENCE</scope>
    <source>
        <strain evidence="1">SCIV0701</strain>
    </source>
</reference>
<evidence type="ECO:0008006" key="3">
    <source>
        <dbReference type="Google" id="ProtNLM"/>
    </source>
</evidence>
<dbReference type="EMBL" id="JANIPJ010000026">
    <property type="protein sequence ID" value="MCR2807408.1"/>
    <property type="molecule type" value="Genomic_DNA"/>
</dbReference>
<dbReference type="AlphaFoldDB" id="A0A9X2MWX6"/>
<comment type="caution">
    <text evidence="1">The sequence shown here is derived from an EMBL/GenBank/DDBJ whole genome shotgun (WGS) entry which is preliminary data.</text>
</comment>
<keyword evidence="2" id="KW-1185">Reference proteome</keyword>
<dbReference type="Proteomes" id="UP001141950">
    <property type="component" value="Unassembled WGS sequence"/>
</dbReference>
<gene>
    <name evidence="1" type="ORF">NQZ67_26325</name>
</gene>
<proteinExistence type="predicted"/>
<protein>
    <recommendedName>
        <fullName evidence="3">HPr kinase</fullName>
    </recommendedName>
</protein>